<accession>A0A9P1FKH7</accession>
<dbReference type="InterPro" id="IPR027417">
    <property type="entry name" value="P-loop_NTPase"/>
</dbReference>
<dbReference type="EMBL" id="CAMXCT020000335">
    <property type="protein sequence ID" value="CAL1130707.1"/>
    <property type="molecule type" value="Genomic_DNA"/>
</dbReference>
<evidence type="ECO:0000256" key="1">
    <source>
        <dbReference type="ARBA" id="ARBA00001936"/>
    </source>
</evidence>
<comment type="caution">
    <text evidence="9">The sequence shown here is derived from an EMBL/GenBank/DDBJ whole genome shotgun (WGS) entry which is preliminary data.</text>
</comment>
<dbReference type="Gene3D" id="3.40.50.300">
    <property type="entry name" value="P-loop containing nucleotide triphosphate hydrolases"/>
    <property type="match status" value="1"/>
</dbReference>
<comment type="cofactor">
    <cofactor evidence="1">
        <name>Mn(2+)</name>
        <dbReference type="ChEBI" id="CHEBI:29035"/>
    </cofactor>
</comment>
<evidence type="ECO:0000256" key="4">
    <source>
        <dbReference type="ARBA" id="ARBA00022837"/>
    </source>
</evidence>
<dbReference type="PROSITE" id="PS00018">
    <property type="entry name" value="EF_HAND_1"/>
    <property type="match status" value="2"/>
</dbReference>
<dbReference type="GO" id="GO:0005525">
    <property type="term" value="F:GTP binding"/>
    <property type="evidence" value="ECO:0007669"/>
    <property type="project" value="InterPro"/>
</dbReference>
<dbReference type="InterPro" id="IPR004843">
    <property type="entry name" value="Calcineurin-like_PHP"/>
</dbReference>
<name>A0A9P1FKH7_9DINO</name>
<keyword evidence="5" id="KW-0464">Manganese</keyword>
<keyword evidence="3" id="KW-0479">Metal-binding</keyword>
<evidence type="ECO:0000259" key="8">
    <source>
        <dbReference type="PROSITE" id="PS50222"/>
    </source>
</evidence>
<dbReference type="InterPro" id="IPR051134">
    <property type="entry name" value="PPP_phosphatase"/>
</dbReference>
<evidence type="ECO:0000256" key="3">
    <source>
        <dbReference type="ARBA" id="ARBA00022723"/>
    </source>
</evidence>
<dbReference type="InterPro" id="IPR001806">
    <property type="entry name" value="Small_GTPase"/>
</dbReference>
<dbReference type="EMBL" id="CAMXCT010000335">
    <property type="protein sequence ID" value="CAI3977332.1"/>
    <property type="molecule type" value="Genomic_DNA"/>
</dbReference>
<evidence type="ECO:0000313" key="9">
    <source>
        <dbReference type="EMBL" id="CAI3977332.1"/>
    </source>
</evidence>
<dbReference type="Gene3D" id="3.60.21.10">
    <property type="match status" value="1"/>
</dbReference>
<organism evidence="9">
    <name type="scientific">Cladocopium goreaui</name>
    <dbReference type="NCBI Taxonomy" id="2562237"/>
    <lineage>
        <taxon>Eukaryota</taxon>
        <taxon>Sar</taxon>
        <taxon>Alveolata</taxon>
        <taxon>Dinophyceae</taxon>
        <taxon>Suessiales</taxon>
        <taxon>Symbiodiniaceae</taxon>
        <taxon>Cladocopium</taxon>
    </lineage>
</organism>
<dbReference type="AlphaFoldDB" id="A0A9P1FKH7"/>
<dbReference type="OrthoDB" id="445564at2759"/>
<dbReference type="PANTHER" id="PTHR45668:SF5">
    <property type="entry name" value="SERINE_THREONINE-PROTEIN PHOSPHATASE 5"/>
    <property type="match status" value="1"/>
</dbReference>
<sequence length="1092" mass="120950">MSAFSSPKVELPGTVAMAIEISEEARVQRQARRPATTGLALPGMATRATKRAEPELPSGGRLDILLASGCSLDLAHGLVKAFRNDEPEDSGRTNGRTAGLSCSYKGSYCKEVFSPKAVVDHLSLASCFWKPEPTENVVDLSVADDSQLVIVGDTHGQLEDVLWIFFKYGWPSEQNRYLFNGDIVDRGGHAVEILLLLFAIKRDCPESLEILRGNHEDTNCTIHYGFKMELEAKFAEHLSAVWNVCTTSVFPLLPIAAVCTDVLNGYRIAVVHGGIPVDLPGYPPPVSLEEELRRVDRQRPTVQKLPVSDQGRWEKWERLLEGGQLLYNFMWADPAETQEAGIAGHREKNSSNSRAGKFLESDSREFCERNGITLLVRSHEVPRTLRGIMANHSGLCLTVFSASNYCGSVGNRGGVLVLRPSMRRSPALEAFEHWAPPWPQLCSMLGAEGLRQALAERRKHAEQWELSFGISQKNCFLGELPDPFASAVSVPSEESLSASREQLMQYMAERIVEHKEELFEEFCRVDDSCSGMVNISNWLEVMMKVFSHRYDIITTAVLGQLSQNWKLAHQVVEVKFLYRFQIRDNPEDGSVLIDRIKIVTQLQSQLVDFSAINLEHLLDPNGDKAVSHREFAKFLPQFHIKVPPWQAAALYATWAAQCRTKDEAKPHFGTILAPLGTEETMASMVDQDPINLDNTILCLALVSQDPPKPEDDPCADVAEAIGQKILQSGTTLAGIFRSWDQDKSGFLSLVELNSGLQTLSLSHSFSDAEVSACMTKIDSLGKEDQRISIFEFIRALAPRHVTLELQRSMIREVLKRVWVCRPTLLSALGAKDPDATNKVDWDAFHDCVREVNDAIHDMGLPVLTPTQIQVVCEIAAAGREDVKYNEFVLAKAVSSDHCARPPCGGHLVEPWGADATGGEQLHCVAGEVGRFPPMLTLSSWYSSVSEAEASDFVVFSMGPLHHDLQIPGQDFSKPESDFRFSQGSAVILQSISAKVGNKRDLKEVSFLEASRFAQEKDILFLETSALTGENVQDVFHTLAQRILNKVEEGICDIPESRTGGQSSSDFNRMPDRSDRPRGAGFCRCGVPRCMAG</sequence>
<dbReference type="Gene3D" id="1.10.238.10">
    <property type="entry name" value="EF-hand"/>
    <property type="match status" value="1"/>
</dbReference>
<reference evidence="9" key="1">
    <citation type="submission" date="2022-10" db="EMBL/GenBank/DDBJ databases">
        <authorList>
            <person name="Chen Y."/>
            <person name="Dougan E. K."/>
            <person name="Chan C."/>
            <person name="Rhodes N."/>
            <person name="Thang M."/>
        </authorList>
    </citation>
    <scope>NUCLEOTIDE SEQUENCE</scope>
</reference>
<protein>
    <recommendedName>
        <fullName evidence="6">Serine/threonine-protein phosphatase</fullName>
        <ecNumber evidence="6">3.1.3.16</ecNumber>
    </recommendedName>
</protein>
<dbReference type="SUPFAM" id="SSF52540">
    <property type="entry name" value="P-loop containing nucleoside triphosphate hydrolases"/>
    <property type="match status" value="1"/>
</dbReference>
<evidence type="ECO:0000256" key="7">
    <source>
        <dbReference type="SAM" id="MobiDB-lite"/>
    </source>
</evidence>
<feature type="region of interest" description="Disordered" evidence="7">
    <location>
        <begin position="1053"/>
        <end position="1074"/>
    </location>
</feature>
<dbReference type="Pfam" id="PF00149">
    <property type="entry name" value="Metallophos"/>
    <property type="match status" value="1"/>
</dbReference>
<comment type="catalytic activity">
    <reaction evidence="6">
        <text>O-phospho-L-threonyl-[protein] + H2O = L-threonyl-[protein] + phosphate</text>
        <dbReference type="Rhea" id="RHEA:47004"/>
        <dbReference type="Rhea" id="RHEA-COMP:11060"/>
        <dbReference type="Rhea" id="RHEA-COMP:11605"/>
        <dbReference type="ChEBI" id="CHEBI:15377"/>
        <dbReference type="ChEBI" id="CHEBI:30013"/>
        <dbReference type="ChEBI" id="CHEBI:43474"/>
        <dbReference type="ChEBI" id="CHEBI:61977"/>
        <dbReference type="EC" id="3.1.3.16"/>
    </reaction>
</comment>
<evidence type="ECO:0000256" key="2">
    <source>
        <dbReference type="ARBA" id="ARBA00008294"/>
    </source>
</evidence>
<gene>
    <name evidence="9" type="ORF">C1SCF055_LOCUS5480</name>
</gene>
<dbReference type="EC" id="3.1.3.16" evidence="6"/>
<dbReference type="InterPro" id="IPR029052">
    <property type="entry name" value="Metallo-depent_PP-like"/>
</dbReference>
<dbReference type="PROSITE" id="PS00125">
    <property type="entry name" value="SER_THR_PHOSPHATASE"/>
    <property type="match status" value="1"/>
</dbReference>
<keyword evidence="11" id="KW-1185">Reference proteome</keyword>
<dbReference type="InterPro" id="IPR011992">
    <property type="entry name" value="EF-hand-dom_pair"/>
</dbReference>
<reference evidence="10" key="2">
    <citation type="submission" date="2024-04" db="EMBL/GenBank/DDBJ databases">
        <authorList>
            <person name="Chen Y."/>
            <person name="Shah S."/>
            <person name="Dougan E. K."/>
            <person name="Thang M."/>
            <person name="Chan C."/>
        </authorList>
    </citation>
    <scope>NUCLEOTIDE SEQUENCE [LARGE SCALE GENOMIC DNA]</scope>
</reference>
<comment type="similarity">
    <text evidence="2 6">Belongs to the PPP phosphatase family.</text>
</comment>
<dbReference type="GO" id="GO:0003924">
    <property type="term" value="F:GTPase activity"/>
    <property type="evidence" value="ECO:0007669"/>
    <property type="project" value="InterPro"/>
</dbReference>
<dbReference type="InterPro" id="IPR002048">
    <property type="entry name" value="EF_hand_dom"/>
</dbReference>
<evidence type="ECO:0000256" key="5">
    <source>
        <dbReference type="ARBA" id="ARBA00023211"/>
    </source>
</evidence>
<keyword evidence="6" id="KW-0378">Hydrolase</keyword>
<dbReference type="SMART" id="SM00156">
    <property type="entry name" value="PP2Ac"/>
    <property type="match status" value="1"/>
</dbReference>
<dbReference type="PROSITE" id="PS50222">
    <property type="entry name" value="EF_HAND_2"/>
    <property type="match status" value="1"/>
</dbReference>
<proteinExistence type="inferred from homology"/>
<dbReference type="PANTHER" id="PTHR45668">
    <property type="entry name" value="SERINE/THREONINE-PROTEIN PHOSPHATASE 5-RELATED"/>
    <property type="match status" value="1"/>
</dbReference>
<dbReference type="Pfam" id="PF00071">
    <property type="entry name" value="Ras"/>
    <property type="match status" value="1"/>
</dbReference>
<keyword evidence="4" id="KW-0106">Calcium</keyword>
<dbReference type="GO" id="GO:0005509">
    <property type="term" value="F:calcium ion binding"/>
    <property type="evidence" value="ECO:0007669"/>
    <property type="project" value="InterPro"/>
</dbReference>
<dbReference type="InterPro" id="IPR018247">
    <property type="entry name" value="EF_Hand_1_Ca_BS"/>
</dbReference>
<dbReference type="Proteomes" id="UP001152797">
    <property type="component" value="Unassembled WGS sequence"/>
</dbReference>
<evidence type="ECO:0000313" key="10">
    <source>
        <dbReference type="EMBL" id="CAL1130707.1"/>
    </source>
</evidence>
<dbReference type="SMART" id="SM00175">
    <property type="entry name" value="RAB"/>
    <property type="match status" value="1"/>
</dbReference>
<dbReference type="EMBL" id="CAMXCT030000335">
    <property type="protein sequence ID" value="CAL4764644.1"/>
    <property type="molecule type" value="Genomic_DNA"/>
</dbReference>
<dbReference type="SUPFAM" id="SSF47473">
    <property type="entry name" value="EF-hand"/>
    <property type="match status" value="1"/>
</dbReference>
<dbReference type="SUPFAM" id="SSF56300">
    <property type="entry name" value="Metallo-dependent phosphatases"/>
    <property type="match status" value="1"/>
</dbReference>
<evidence type="ECO:0000256" key="6">
    <source>
        <dbReference type="RuleBase" id="RU004273"/>
    </source>
</evidence>
<dbReference type="GO" id="GO:0004722">
    <property type="term" value="F:protein serine/threonine phosphatase activity"/>
    <property type="evidence" value="ECO:0007669"/>
    <property type="project" value="UniProtKB-EC"/>
</dbReference>
<dbReference type="PRINTS" id="PR00114">
    <property type="entry name" value="STPHPHTASE"/>
</dbReference>
<feature type="domain" description="EF-hand" evidence="8">
    <location>
        <begin position="727"/>
        <end position="762"/>
    </location>
</feature>
<dbReference type="InterPro" id="IPR006186">
    <property type="entry name" value="Ser/Thr-sp_prot-phosphatase"/>
</dbReference>
<evidence type="ECO:0000313" key="11">
    <source>
        <dbReference type="Proteomes" id="UP001152797"/>
    </source>
</evidence>